<feature type="transmembrane region" description="Helical" evidence="1">
    <location>
        <begin position="38"/>
        <end position="59"/>
    </location>
</feature>
<reference evidence="2 3" key="1">
    <citation type="submission" date="2018-05" db="EMBL/GenBank/DDBJ databases">
        <title>Genomic Encyclopedia of Type Strains, Phase IV (KMG-IV): sequencing the most valuable type-strain genomes for metagenomic binning, comparative biology and taxonomic classification.</title>
        <authorList>
            <person name="Goeker M."/>
        </authorList>
    </citation>
    <scope>NUCLEOTIDE SEQUENCE [LARGE SCALE GENOMIC DNA]</scope>
    <source>
        <strain evidence="2 3">DSM 44704</strain>
    </source>
</reference>
<dbReference type="OrthoDB" id="3218431at2"/>
<evidence type="ECO:0000313" key="2">
    <source>
        <dbReference type="EMBL" id="PXX62247.1"/>
    </source>
</evidence>
<comment type="caution">
    <text evidence="2">The sequence shown here is derived from an EMBL/GenBank/DDBJ whole genome shotgun (WGS) entry which is preliminary data.</text>
</comment>
<dbReference type="RefSeq" id="WP_040733359.1">
    <property type="nucleotide sequence ID" value="NZ_QJKF01000007.1"/>
</dbReference>
<keyword evidence="1" id="KW-1133">Transmembrane helix</keyword>
<gene>
    <name evidence="2" type="ORF">DFR70_107114</name>
</gene>
<dbReference type="EMBL" id="QJKF01000007">
    <property type="protein sequence ID" value="PXX62247.1"/>
    <property type="molecule type" value="Genomic_DNA"/>
</dbReference>
<keyword evidence="1" id="KW-0812">Transmembrane</keyword>
<evidence type="ECO:0000256" key="1">
    <source>
        <dbReference type="SAM" id="Phobius"/>
    </source>
</evidence>
<feature type="transmembrane region" description="Helical" evidence="1">
    <location>
        <begin position="102"/>
        <end position="122"/>
    </location>
</feature>
<dbReference type="Proteomes" id="UP000247569">
    <property type="component" value="Unassembled WGS sequence"/>
</dbReference>
<proteinExistence type="predicted"/>
<organism evidence="2 3">
    <name type="scientific">Nocardia tenerifensis</name>
    <dbReference type="NCBI Taxonomy" id="228006"/>
    <lineage>
        <taxon>Bacteria</taxon>
        <taxon>Bacillati</taxon>
        <taxon>Actinomycetota</taxon>
        <taxon>Actinomycetes</taxon>
        <taxon>Mycobacteriales</taxon>
        <taxon>Nocardiaceae</taxon>
        <taxon>Nocardia</taxon>
    </lineage>
</organism>
<sequence length="133" mass="14025">MSIRPVDVLLRVGISAALVVGGYFHADLYGRGYRYIHFIGPSFLVQAAVSFALAVLVLVGPWTMRLAAAGLAGGSLVAFALSRTTGIAGFSEIGWDPAPQAALSVAAEVITVILCAASLLLYRREAVRYEARS</sequence>
<accession>A0A318JXB4</accession>
<keyword evidence="1" id="KW-0472">Membrane</keyword>
<evidence type="ECO:0000313" key="3">
    <source>
        <dbReference type="Proteomes" id="UP000247569"/>
    </source>
</evidence>
<dbReference type="AlphaFoldDB" id="A0A318JXB4"/>
<feature type="transmembrane region" description="Helical" evidence="1">
    <location>
        <begin position="66"/>
        <end position="90"/>
    </location>
</feature>
<protein>
    <submittedName>
        <fullName evidence="2">Uncharacterized protein</fullName>
    </submittedName>
</protein>
<name>A0A318JXB4_9NOCA</name>
<keyword evidence="3" id="KW-1185">Reference proteome</keyword>
<feature type="transmembrane region" description="Helical" evidence="1">
    <location>
        <begin position="9"/>
        <end position="26"/>
    </location>
</feature>